<dbReference type="RefSeq" id="WP_381360773.1">
    <property type="nucleotide sequence ID" value="NZ_JBHSOA010000015.1"/>
</dbReference>
<comment type="caution">
    <text evidence="2">The sequence shown here is derived from an EMBL/GenBank/DDBJ whole genome shotgun (WGS) entry which is preliminary data.</text>
</comment>
<keyword evidence="3" id="KW-1185">Reference proteome</keyword>
<evidence type="ECO:0000313" key="2">
    <source>
        <dbReference type="EMBL" id="MFC5852028.1"/>
    </source>
</evidence>
<evidence type="ECO:0000259" key="1">
    <source>
        <dbReference type="Pfam" id="PF07228"/>
    </source>
</evidence>
<name>A0ABW1DWM9_9ACTN</name>
<gene>
    <name evidence="2" type="ORF">ACFPZI_09385</name>
</gene>
<proteinExistence type="predicted"/>
<dbReference type="EMBL" id="JBHSOA010000015">
    <property type="protein sequence ID" value="MFC5852028.1"/>
    <property type="molecule type" value="Genomic_DNA"/>
</dbReference>
<accession>A0ABW1DWM9</accession>
<dbReference type="Pfam" id="PF07228">
    <property type="entry name" value="SpoIIE"/>
    <property type="match status" value="1"/>
</dbReference>
<evidence type="ECO:0000313" key="3">
    <source>
        <dbReference type="Proteomes" id="UP001596180"/>
    </source>
</evidence>
<dbReference type="Proteomes" id="UP001596180">
    <property type="component" value="Unassembled WGS sequence"/>
</dbReference>
<organism evidence="2 3">
    <name type="scientific">Streptomyces chlorus</name>
    <dbReference type="NCBI Taxonomy" id="887452"/>
    <lineage>
        <taxon>Bacteria</taxon>
        <taxon>Bacillati</taxon>
        <taxon>Actinomycetota</taxon>
        <taxon>Actinomycetes</taxon>
        <taxon>Kitasatosporales</taxon>
        <taxon>Streptomycetaceae</taxon>
        <taxon>Streptomyces</taxon>
    </lineage>
</organism>
<feature type="domain" description="PPM-type phosphatase" evidence="1">
    <location>
        <begin position="11"/>
        <end position="84"/>
    </location>
</feature>
<dbReference type="InterPro" id="IPR001932">
    <property type="entry name" value="PPM-type_phosphatase-like_dom"/>
</dbReference>
<reference evidence="3" key="1">
    <citation type="journal article" date="2019" name="Int. J. Syst. Evol. Microbiol.">
        <title>The Global Catalogue of Microorganisms (GCM) 10K type strain sequencing project: providing services to taxonomists for standard genome sequencing and annotation.</title>
        <authorList>
            <consortium name="The Broad Institute Genomics Platform"/>
            <consortium name="The Broad Institute Genome Sequencing Center for Infectious Disease"/>
            <person name="Wu L."/>
            <person name="Ma J."/>
        </authorList>
    </citation>
    <scope>NUCLEOTIDE SEQUENCE [LARGE SCALE GENOMIC DNA]</scope>
    <source>
        <strain evidence="3">JCM 10411</strain>
    </source>
</reference>
<sequence length="93" mass="9482">MRVATADGRSGVTRYRLDTGSLFAMLTDGVVEGPSMQLDEGLDHVVRLAGISAVARLDADASAAAVIKGAAQVGHDDEAAVLVIAHDGPDAQP</sequence>
<protein>
    <submittedName>
        <fullName evidence="2">SpoIIE family protein phosphatase</fullName>
    </submittedName>
</protein>